<proteinExistence type="predicted"/>
<protein>
    <submittedName>
        <fullName evidence="2">Uncharacterized protein</fullName>
    </submittedName>
</protein>
<feature type="chain" id="PRO_5016247880" evidence="1">
    <location>
        <begin position="26"/>
        <end position="240"/>
    </location>
</feature>
<evidence type="ECO:0000313" key="2">
    <source>
        <dbReference type="EMBL" id="PWN18379.1"/>
    </source>
</evidence>
<reference evidence="2 3" key="1">
    <citation type="journal article" date="2018" name="Mol. Biol. Evol.">
        <title>Broad Genomic Sampling Reveals a Smut Pathogenic Ancestry of the Fungal Clade Ustilaginomycotina.</title>
        <authorList>
            <person name="Kijpornyongpan T."/>
            <person name="Mondo S.J."/>
            <person name="Barry K."/>
            <person name="Sandor L."/>
            <person name="Lee J."/>
            <person name="Lipzen A."/>
            <person name="Pangilinan J."/>
            <person name="LaButti K."/>
            <person name="Hainaut M."/>
            <person name="Henrissat B."/>
            <person name="Grigoriev I.V."/>
            <person name="Spatafora J.W."/>
            <person name="Aime M.C."/>
        </authorList>
    </citation>
    <scope>NUCLEOTIDE SEQUENCE [LARGE SCALE GENOMIC DNA]</scope>
    <source>
        <strain evidence="2 3">MCA 4718</strain>
    </source>
</reference>
<keyword evidence="3" id="KW-1185">Reference proteome</keyword>
<name>A0A316TYL5_9BASI</name>
<dbReference type="Proteomes" id="UP000245942">
    <property type="component" value="Unassembled WGS sequence"/>
</dbReference>
<dbReference type="AlphaFoldDB" id="A0A316TYL5"/>
<feature type="signal peptide" evidence="1">
    <location>
        <begin position="1"/>
        <end position="25"/>
    </location>
</feature>
<evidence type="ECO:0000256" key="1">
    <source>
        <dbReference type="SAM" id="SignalP"/>
    </source>
</evidence>
<dbReference type="RefSeq" id="XP_025345539.1">
    <property type="nucleotide sequence ID" value="XM_025493901.1"/>
</dbReference>
<sequence length="240" mass="25124">MLSSLASQILMYGLPVLASSAAAHARPLAGRGTPMSCSTSNDGYLTGSLVVRPIGLNTNDGQTTGDTTYVGTVPGVTHNGIDGEAASILVTKNSDGTPVAPQEWEFVPCTDDTGPPPPGYVAPSDGPSNLSYGIVRPKGASQHCLTIESNSDTSAGDRNSILDSNCTSVGEVFRSWVLQNYIYGTSDYGQFLFFQADNLTSVVSNTAHAELQFVTNATTASLAGRQAMQLILVPWTSVEK</sequence>
<dbReference type="EMBL" id="KZ819336">
    <property type="protein sequence ID" value="PWN18379.1"/>
    <property type="molecule type" value="Genomic_DNA"/>
</dbReference>
<accession>A0A316TYL5</accession>
<dbReference type="OrthoDB" id="3359946at2759"/>
<evidence type="ECO:0000313" key="3">
    <source>
        <dbReference type="Proteomes" id="UP000245942"/>
    </source>
</evidence>
<keyword evidence="1" id="KW-0732">Signal</keyword>
<gene>
    <name evidence="2" type="ORF">BCV69DRAFT_295265</name>
</gene>
<organism evidence="2 3">
    <name type="scientific">Pseudomicrostroma glucosiphilum</name>
    <dbReference type="NCBI Taxonomy" id="1684307"/>
    <lineage>
        <taxon>Eukaryota</taxon>
        <taxon>Fungi</taxon>
        <taxon>Dikarya</taxon>
        <taxon>Basidiomycota</taxon>
        <taxon>Ustilaginomycotina</taxon>
        <taxon>Exobasidiomycetes</taxon>
        <taxon>Microstromatales</taxon>
        <taxon>Microstromatales incertae sedis</taxon>
        <taxon>Pseudomicrostroma</taxon>
    </lineage>
</organism>
<dbReference type="GeneID" id="37015635"/>